<feature type="domain" description="FAD-binding PCMH-type" evidence="1">
    <location>
        <begin position="35"/>
        <end position="138"/>
    </location>
</feature>
<gene>
    <name evidence="2" type="ORF">RF11_13706</name>
</gene>
<dbReference type="GO" id="GO:0071949">
    <property type="term" value="F:FAD binding"/>
    <property type="evidence" value="ECO:0007669"/>
    <property type="project" value="InterPro"/>
</dbReference>
<sequence length="138" mass="16156">MKQRKRVVIREEFDPRKVLKGCDTNFVYTNWPKTFTEHPLAYFEPQTNEELQEILKYASAEKKRVSFVGNSTSPSDLPCNPEIMISMKKFCQVLEINKDEMYVHAEAGIMLSKLNEELHKNGVALEWFTFLIIQHTNN</sequence>
<proteinExistence type="predicted"/>
<dbReference type="InterPro" id="IPR016169">
    <property type="entry name" value="FAD-bd_PCMH_sub2"/>
</dbReference>
<dbReference type="InterPro" id="IPR016166">
    <property type="entry name" value="FAD-bd_PCMH"/>
</dbReference>
<dbReference type="InterPro" id="IPR006094">
    <property type="entry name" value="Oxid_FAD_bind_N"/>
</dbReference>
<dbReference type="Gene3D" id="3.30.465.10">
    <property type="match status" value="1"/>
</dbReference>
<protein>
    <submittedName>
        <fullName evidence="2">L-gulonolactone oxidase</fullName>
    </submittedName>
</protein>
<dbReference type="InterPro" id="IPR036318">
    <property type="entry name" value="FAD-bd_PCMH-like_sf"/>
</dbReference>
<evidence type="ECO:0000259" key="1">
    <source>
        <dbReference type="PROSITE" id="PS51387"/>
    </source>
</evidence>
<evidence type="ECO:0000313" key="2">
    <source>
        <dbReference type="EMBL" id="KII66268.1"/>
    </source>
</evidence>
<dbReference type="Pfam" id="PF01565">
    <property type="entry name" value="FAD_binding_4"/>
    <property type="match status" value="1"/>
</dbReference>
<reference evidence="2 3" key="1">
    <citation type="journal article" date="2014" name="Genome Biol. Evol.">
        <title>The genome of the myxosporean Thelohanellus kitauei shows adaptations to nutrient acquisition within its fish host.</title>
        <authorList>
            <person name="Yang Y."/>
            <person name="Xiong J."/>
            <person name="Zhou Z."/>
            <person name="Huo F."/>
            <person name="Miao W."/>
            <person name="Ran C."/>
            <person name="Liu Y."/>
            <person name="Zhang J."/>
            <person name="Feng J."/>
            <person name="Wang M."/>
            <person name="Wang M."/>
            <person name="Wang L."/>
            <person name="Yao B."/>
        </authorList>
    </citation>
    <scope>NUCLEOTIDE SEQUENCE [LARGE SCALE GENOMIC DNA]</scope>
    <source>
        <strain evidence="2">Wuqing</strain>
    </source>
</reference>
<dbReference type="EMBL" id="JWZT01003569">
    <property type="protein sequence ID" value="KII66268.1"/>
    <property type="molecule type" value="Genomic_DNA"/>
</dbReference>
<accession>A0A0C2JAV0</accession>
<dbReference type="PANTHER" id="PTHR43762">
    <property type="entry name" value="L-GULONOLACTONE OXIDASE"/>
    <property type="match status" value="1"/>
</dbReference>
<dbReference type="PROSITE" id="PS51387">
    <property type="entry name" value="FAD_PCMH"/>
    <property type="match status" value="1"/>
</dbReference>
<dbReference type="OrthoDB" id="610608at2759"/>
<evidence type="ECO:0000313" key="3">
    <source>
        <dbReference type="Proteomes" id="UP000031668"/>
    </source>
</evidence>
<name>A0A0C2JAV0_THEKT</name>
<keyword evidence="3" id="KW-1185">Reference proteome</keyword>
<dbReference type="SUPFAM" id="SSF56176">
    <property type="entry name" value="FAD-binding/transporter-associated domain-like"/>
    <property type="match status" value="1"/>
</dbReference>
<dbReference type="OMA" id="EIMISMK"/>
<organism evidence="2 3">
    <name type="scientific">Thelohanellus kitauei</name>
    <name type="common">Myxosporean</name>
    <dbReference type="NCBI Taxonomy" id="669202"/>
    <lineage>
        <taxon>Eukaryota</taxon>
        <taxon>Metazoa</taxon>
        <taxon>Cnidaria</taxon>
        <taxon>Myxozoa</taxon>
        <taxon>Myxosporea</taxon>
        <taxon>Bivalvulida</taxon>
        <taxon>Platysporina</taxon>
        <taxon>Myxobolidae</taxon>
        <taxon>Thelohanellus</taxon>
    </lineage>
</organism>
<comment type="caution">
    <text evidence="2">The sequence shown here is derived from an EMBL/GenBank/DDBJ whole genome shotgun (WGS) entry which is preliminary data.</text>
</comment>
<dbReference type="PANTHER" id="PTHR43762:SF8">
    <property type="entry name" value="L-GULONOLACTONE OXIDASE"/>
    <property type="match status" value="1"/>
</dbReference>
<dbReference type="GO" id="GO:0016899">
    <property type="term" value="F:oxidoreductase activity, acting on the CH-OH group of donors, oxygen as acceptor"/>
    <property type="evidence" value="ECO:0007669"/>
    <property type="project" value="InterPro"/>
</dbReference>
<dbReference type="Proteomes" id="UP000031668">
    <property type="component" value="Unassembled WGS sequence"/>
</dbReference>
<dbReference type="InterPro" id="IPR010031">
    <property type="entry name" value="FAD_lactone_oxidase-like"/>
</dbReference>
<dbReference type="AlphaFoldDB" id="A0A0C2JAV0"/>